<organism evidence="1 2">
    <name type="scientific">Euroglyphus maynei</name>
    <name type="common">Mayne's house dust mite</name>
    <dbReference type="NCBI Taxonomy" id="6958"/>
    <lineage>
        <taxon>Eukaryota</taxon>
        <taxon>Metazoa</taxon>
        <taxon>Ecdysozoa</taxon>
        <taxon>Arthropoda</taxon>
        <taxon>Chelicerata</taxon>
        <taxon>Arachnida</taxon>
        <taxon>Acari</taxon>
        <taxon>Acariformes</taxon>
        <taxon>Sarcoptiformes</taxon>
        <taxon>Astigmata</taxon>
        <taxon>Psoroptidia</taxon>
        <taxon>Analgoidea</taxon>
        <taxon>Pyroglyphidae</taxon>
        <taxon>Pyroglyphinae</taxon>
        <taxon>Euroglyphus</taxon>
    </lineage>
</organism>
<evidence type="ECO:0000313" key="1">
    <source>
        <dbReference type="EMBL" id="OTF80456.1"/>
    </source>
</evidence>
<sequence>MTWRLTRELLTNPKSLDKL</sequence>
<gene>
    <name evidence="1" type="ORF">BLA29_015152</name>
</gene>
<evidence type="ECO:0000313" key="2">
    <source>
        <dbReference type="Proteomes" id="UP000194236"/>
    </source>
</evidence>
<comment type="caution">
    <text evidence="1">The sequence shown here is derived from an EMBL/GenBank/DDBJ whole genome shotgun (WGS) entry which is preliminary data.</text>
</comment>
<accession>A0A1Y3BLJ0</accession>
<dbReference type="AlphaFoldDB" id="A0A1Y3BLJ0"/>
<proteinExistence type="predicted"/>
<dbReference type="Proteomes" id="UP000194236">
    <property type="component" value="Unassembled WGS sequence"/>
</dbReference>
<name>A0A1Y3BLJ0_EURMA</name>
<keyword evidence="2" id="KW-1185">Reference proteome</keyword>
<reference evidence="1 2" key="1">
    <citation type="submission" date="2017-03" db="EMBL/GenBank/DDBJ databases">
        <title>Genome Survey of Euroglyphus maynei.</title>
        <authorList>
            <person name="Arlian L.G."/>
            <person name="Morgan M.S."/>
            <person name="Rider S.D."/>
        </authorList>
    </citation>
    <scope>NUCLEOTIDE SEQUENCE [LARGE SCALE GENOMIC DNA]</scope>
    <source>
        <strain evidence="1">Arlian Lab</strain>
        <tissue evidence="1">Whole body</tissue>
    </source>
</reference>
<protein>
    <submittedName>
        <fullName evidence="1">Uncharacterized protein</fullName>
    </submittedName>
</protein>
<dbReference type="EMBL" id="MUJZ01018112">
    <property type="protein sequence ID" value="OTF80456.1"/>
    <property type="molecule type" value="Genomic_DNA"/>
</dbReference>